<dbReference type="InterPro" id="IPR056144">
    <property type="entry name" value="DUF7727"/>
</dbReference>
<feature type="transmembrane region" description="Helical" evidence="1">
    <location>
        <begin position="55"/>
        <end position="82"/>
    </location>
</feature>
<dbReference type="InterPro" id="IPR019200">
    <property type="entry name" value="ATP_adenylylTrfase_C"/>
</dbReference>
<evidence type="ECO:0000256" key="1">
    <source>
        <dbReference type="SAM" id="Phobius"/>
    </source>
</evidence>
<dbReference type="InterPro" id="IPR009163">
    <property type="entry name" value="Ap4A_phos1/2"/>
</dbReference>
<dbReference type="InterPro" id="IPR043171">
    <property type="entry name" value="Ap4A_phos1/2-like"/>
</dbReference>
<keyword evidence="1" id="KW-1133">Transmembrane helix</keyword>
<dbReference type="AlphaFoldDB" id="A0A8H4VS86"/>
<feature type="domain" description="ATP adenylyltransferase C-terminal" evidence="2">
    <location>
        <begin position="268"/>
        <end position="384"/>
    </location>
</feature>
<dbReference type="SUPFAM" id="SSF54197">
    <property type="entry name" value="HIT-like"/>
    <property type="match status" value="1"/>
</dbReference>
<dbReference type="Pfam" id="PF09830">
    <property type="entry name" value="ATP_transf"/>
    <property type="match status" value="1"/>
</dbReference>
<comment type="caution">
    <text evidence="5">The sequence shown here is derived from an EMBL/GenBank/DDBJ whole genome shotgun (WGS) entry which is preliminary data.</text>
</comment>
<dbReference type="Pfam" id="PF24853">
    <property type="entry name" value="DUF7727"/>
    <property type="match status" value="1"/>
</dbReference>
<dbReference type="GO" id="GO:0003877">
    <property type="term" value="F:ATP:ADP adenylyltransferase activity"/>
    <property type="evidence" value="ECO:0007669"/>
    <property type="project" value="InterPro"/>
</dbReference>
<dbReference type="PANTHER" id="PTHR38420">
    <property type="entry name" value="AP-4-A PHOSPHORYLASE II"/>
    <property type="match status" value="1"/>
</dbReference>
<dbReference type="Pfam" id="PF19327">
    <property type="entry name" value="Ap4A_phos_N"/>
    <property type="match status" value="1"/>
</dbReference>
<dbReference type="EMBL" id="JAACJL010000015">
    <property type="protein sequence ID" value="KAF4620533.1"/>
    <property type="molecule type" value="Genomic_DNA"/>
</dbReference>
<feature type="domain" description="DUF7727" evidence="4">
    <location>
        <begin position="1"/>
        <end position="104"/>
    </location>
</feature>
<keyword evidence="6" id="KW-1185">Reference proteome</keyword>
<evidence type="ECO:0000259" key="3">
    <source>
        <dbReference type="Pfam" id="PF19327"/>
    </source>
</evidence>
<dbReference type="PANTHER" id="PTHR38420:SF1">
    <property type="entry name" value="PUTATIVE (AFU_ORTHOLOGUE AFUA_5G14690)-RELATED"/>
    <property type="match status" value="1"/>
</dbReference>
<evidence type="ECO:0000259" key="2">
    <source>
        <dbReference type="Pfam" id="PF09830"/>
    </source>
</evidence>
<keyword evidence="1" id="KW-0472">Membrane</keyword>
<protein>
    <recommendedName>
        <fullName evidence="7">ATP adenylyltransferase</fullName>
    </recommendedName>
</protein>
<proteinExistence type="predicted"/>
<dbReference type="InterPro" id="IPR036265">
    <property type="entry name" value="HIT-like_sf"/>
</dbReference>
<dbReference type="GO" id="GO:0005524">
    <property type="term" value="F:ATP binding"/>
    <property type="evidence" value="ECO:0007669"/>
    <property type="project" value="InterPro"/>
</dbReference>
<keyword evidence="1" id="KW-0812">Transmembrane</keyword>
<dbReference type="InterPro" id="IPR045759">
    <property type="entry name" value="Ap4A_phos1/2_N"/>
</dbReference>
<name>A0A8H4VS86_9AGAR</name>
<sequence>MGNLIWHEYARLVSVTATVYAVWAAFFGLMYRKFFWDFVGGTLRDPGGLQPSKNAAVFITLIVKLPIIQIFTMLLGVFILCLELPLPALKSLSLYRSLVARYEIRVCHSLQHKPPLPTPHFDKNADTEQALEGSNGKKFDPFAPPYNKNLYVGELKEEESGEEFVVLLNKYSVVPQHFLLVTKEFKSQASPLLPPELVQTYLLLSAARKAGKRFFAFFNCGDNSGASQPHKHIQFMPVETEDGPPIEVLARETRLEFPDRPFSLTKLAYASHSYRLPTHLDTLSLDQLEQVLAGAFLQLLDLAISTIRHDPSYPPGTPSYNVIITLEHIHVIPRRKENYKLAETGDVLSVNALAFAGMLLVKSEAELGLVKKEGISTILRGVGLESVHDLLVEGTAREVPLAGM</sequence>
<evidence type="ECO:0000313" key="6">
    <source>
        <dbReference type="Proteomes" id="UP000521872"/>
    </source>
</evidence>
<dbReference type="Gene3D" id="3.30.428.70">
    <property type="match status" value="1"/>
</dbReference>
<dbReference type="Proteomes" id="UP000521872">
    <property type="component" value="Unassembled WGS sequence"/>
</dbReference>
<evidence type="ECO:0008006" key="7">
    <source>
        <dbReference type="Google" id="ProtNLM"/>
    </source>
</evidence>
<reference evidence="5 6" key="1">
    <citation type="submission" date="2019-12" db="EMBL/GenBank/DDBJ databases">
        <authorList>
            <person name="Floudas D."/>
            <person name="Bentzer J."/>
            <person name="Ahren D."/>
            <person name="Johansson T."/>
            <person name="Persson P."/>
            <person name="Tunlid A."/>
        </authorList>
    </citation>
    <scope>NUCLEOTIDE SEQUENCE [LARGE SCALE GENOMIC DNA]</scope>
    <source>
        <strain evidence="5 6">CBS 102.39</strain>
    </source>
</reference>
<evidence type="ECO:0000313" key="5">
    <source>
        <dbReference type="EMBL" id="KAF4620533.1"/>
    </source>
</evidence>
<feature type="transmembrane region" description="Helical" evidence="1">
    <location>
        <begin position="12"/>
        <end position="35"/>
    </location>
</feature>
<accession>A0A8H4VS86</accession>
<feature type="domain" description="Ap4A phosphorylase 1/2 N-terminal" evidence="3">
    <location>
        <begin position="123"/>
        <end position="242"/>
    </location>
</feature>
<gene>
    <name evidence="5" type="ORF">D9613_000474</name>
</gene>
<dbReference type="GO" id="GO:0009117">
    <property type="term" value="P:nucleotide metabolic process"/>
    <property type="evidence" value="ECO:0007669"/>
    <property type="project" value="InterPro"/>
</dbReference>
<evidence type="ECO:0000259" key="4">
    <source>
        <dbReference type="Pfam" id="PF24853"/>
    </source>
</evidence>
<organism evidence="5 6">
    <name type="scientific">Agrocybe pediades</name>
    <dbReference type="NCBI Taxonomy" id="84607"/>
    <lineage>
        <taxon>Eukaryota</taxon>
        <taxon>Fungi</taxon>
        <taxon>Dikarya</taxon>
        <taxon>Basidiomycota</taxon>
        <taxon>Agaricomycotina</taxon>
        <taxon>Agaricomycetes</taxon>
        <taxon>Agaricomycetidae</taxon>
        <taxon>Agaricales</taxon>
        <taxon>Agaricineae</taxon>
        <taxon>Strophariaceae</taxon>
        <taxon>Agrocybe</taxon>
    </lineage>
</organism>